<evidence type="ECO:0000313" key="1">
    <source>
        <dbReference type="EMBL" id="KAF2158148.1"/>
    </source>
</evidence>
<accession>A0A9P4JFN8</accession>
<dbReference type="EMBL" id="ML996081">
    <property type="protein sequence ID" value="KAF2158148.1"/>
    <property type="molecule type" value="Genomic_DNA"/>
</dbReference>
<keyword evidence="2" id="KW-1185">Reference proteome</keyword>
<sequence length="226" mass="23996">MKNMLLGHLQGLGKKGRSNCCDNANHLVAPYVASLVNLLHRLSNLGVEFIIHARRLANATIGVATIDRVGDPLAQLFSLPSGLGVSRQGRSGRTEVHVVSGNSVVLLLLDLGWCLNNLVLAAVISMATLLASSRLGLARLAGRYGGRRSTSLGLDDGLSLDFGLAADAGTDRDASLAFQICLELHDTLLDGANSRWVSEAGSWMVIVRAWGHVEQVKIISTHAMIG</sequence>
<protein>
    <submittedName>
        <fullName evidence="1">Uncharacterized protein</fullName>
    </submittedName>
</protein>
<evidence type="ECO:0000313" key="2">
    <source>
        <dbReference type="Proteomes" id="UP000799439"/>
    </source>
</evidence>
<dbReference type="Proteomes" id="UP000799439">
    <property type="component" value="Unassembled WGS sequence"/>
</dbReference>
<dbReference type="AlphaFoldDB" id="A0A9P4JFN8"/>
<organism evidence="1 2">
    <name type="scientific">Myriangium duriaei CBS 260.36</name>
    <dbReference type="NCBI Taxonomy" id="1168546"/>
    <lineage>
        <taxon>Eukaryota</taxon>
        <taxon>Fungi</taxon>
        <taxon>Dikarya</taxon>
        <taxon>Ascomycota</taxon>
        <taxon>Pezizomycotina</taxon>
        <taxon>Dothideomycetes</taxon>
        <taxon>Dothideomycetidae</taxon>
        <taxon>Myriangiales</taxon>
        <taxon>Myriangiaceae</taxon>
        <taxon>Myriangium</taxon>
    </lineage>
</organism>
<gene>
    <name evidence="1" type="ORF">K461DRAFT_31026</name>
</gene>
<comment type="caution">
    <text evidence="1">The sequence shown here is derived from an EMBL/GenBank/DDBJ whole genome shotgun (WGS) entry which is preliminary data.</text>
</comment>
<proteinExistence type="predicted"/>
<name>A0A9P4JFN8_9PEZI</name>
<reference evidence="1" key="1">
    <citation type="journal article" date="2020" name="Stud. Mycol.">
        <title>101 Dothideomycetes genomes: a test case for predicting lifestyles and emergence of pathogens.</title>
        <authorList>
            <person name="Haridas S."/>
            <person name="Albert R."/>
            <person name="Binder M."/>
            <person name="Bloem J."/>
            <person name="Labutti K."/>
            <person name="Salamov A."/>
            <person name="Andreopoulos B."/>
            <person name="Baker S."/>
            <person name="Barry K."/>
            <person name="Bills G."/>
            <person name="Bluhm B."/>
            <person name="Cannon C."/>
            <person name="Castanera R."/>
            <person name="Culley D."/>
            <person name="Daum C."/>
            <person name="Ezra D."/>
            <person name="Gonzalez J."/>
            <person name="Henrissat B."/>
            <person name="Kuo A."/>
            <person name="Liang C."/>
            <person name="Lipzen A."/>
            <person name="Lutzoni F."/>
            <person name="Magnuson J."/>
            <person name="Mondo S."/>
            <person name="Nolan M."/>
            <person name="Ohm R."/>
            <person name="Pangilinan J."/>
            <person name="Park H.-J."/>
            <person name="Ramirez L."/>
            <person name="Alfaro M."/>
            <person name="Sun H."/>
            <person name="Tritt A."/>
            <person name="Yoshinaga Y."/>
            <person name="Zwiers L.-H."/>
            <person name="Turgeon B."/>
            <person name="Goodwin S."/>
            <person name="Spatafora J."/>
            <person name="Crous P."/>
            <person name="Grigoriev I."/>
        </authorList>
    </citation>
    <scope>NUCLEOTIDE SEQUENCE</scope>
    <source>
        <strain evidence="1">CBS 260.36</strain>
    </source>
</reference>